<accession>A0ABS7RGN6</accession>
<dbReference type="PANTHER" id="PTHR30627:SF24">
    <property type="entry name" value="PENICILLIN-BINDING PROTEIN 4B"/>
    <property type="match status" value="1"/>
</dbReference>
<dbReference type="EMBL" id="JAIEZQ010000001">
    <property type="protein sequence ID" value="MBY9074210.1"/>
    <property type="molecule type" value="Genomic_DNA"/>
</dbReference>
<dbReference type="SUPFAM" id="SSF56601">
    <property type="entry name" value="beta-lactamase/transpeptidase-like"/>
    <property type="match status" value="1"/>
</dbReference>
<dbReference type="Gene3D" id="3.90.1310.10">
    <property type="entry name" value="Penicillin-binding protein 2a (Domain 2)"/>
    <property type="match status" value="1"/>
</dbReference>
<dbReference type="InterPro" id="IPR054120">
    <property type="entry name" value="PBPA_dimer"/>
</dbReference>
<evidence type="ECO:0000313" key="4">
    <source>
        <dbReference type="Proteomes" id="UP000754710"/>
    </source>
</evidence>
<comment type="caution">
    <text evidence="3">The sequence shown here is derived from an EMBL/GenBank/DDBJ whole genome shotgun (WGS) entry which is preliminary data.</text>
</comment>
<dbReference type="InterPro" id="IPR050515">
    <property type="entry name" value="Beta-lactam/transpept"/>
</dbReference>
<dbReference type="InterPro" id="IPR012338">
    <property type="entry name" value="Beta-lactam/transpept-like"/>
</dbReference>
<name>A0ABS7RGN6_9ACTN</name>
<evidence type="ECO:0000259" key="2">
    <source>
        <dbReference type="Pfam" id="PF21922"/>
    </source>
</evidence>
<feature type="domain" description="Penicillin-binding protein transpeptidase" evidence="1">
    <location>
        <begin position="159"/>
        <end position="482"/>
    </location>
</feature>
<dbReference type="Pfam" id="PF00905">
    <property type="entry name" value="Transpeptidase"/>
    <property type="match status" value="1"/>
</dbReference>
<gene>
    <name evidence="3" type="ORF">K1X13_05170</name>
</gene>
<dbReference type="Proteomes" id="UP000754710">
    <property type="component" value="Unassembled WGS sequence"/>
</dbReference>
<evidence type="ECO:0000313" key="3">
    <source>
        <dbReference type="EMBL" id="MBY9074210.1"/>
    </source>
</evidence>
<reference evidence="3 4" key="1">
    <citation type="submission" date="2021-08" db="EMBL/GenBank/DDBJ databases">
        <title>Nocardioides bacterium WL0053 sp. nov., isolated from the sediment.</title>
        <authorList>
            <person name="Wang L."/>
            <person name="Zhang D."/>
            <person name="Zhang A."/>
        </authorList>
    </citation>
    <scope>NUCLEOTIDE SEQUENCE [LARGE SCALE GENOMIC DNA]</scope>
    <source>
        <strain evidence="3 4">WL0053</strain>
    </source>
</reference>
<dbReference type="PANTHER" id="PTHR30627">
    <property type="entry name" value="PEPTIDOGLYCAN D,D-TRANSPEPTIDASE"/>
    <property type="match status" value="1"/>
</dbReference>
<evidence type="ECO:0000259" key="1">
    <source>
        <dbReference type="Pfam" id="PF00905"/>
    </source>
</evidence>
<feature type="domain" description="Penicillin binding protein A dimerisation" evidence="2">
    <location>
        <begin position="52"/>
        <end position="134"/>
    </location>
</feature>
<dbReference type="InterPro" id="IPR001460">
    <property type="entry name" value="PCN-bd_Tpept"/>
</dbReference>
<sequence length="487" mass="51756">MNKPIRTMSIVCMALFVALLVNSTYLQYLQADELNSRNDNKRVRDAEFSRERGAILVAGNSVAQSKPSNDQFEFQRVYSQPEKYAHLTGYYSYTYGRNAVELTQNDILSGSDPRLFVNRVVDLFGNSQPKGGDVSLTIDPKAQNAAYDGLQALGKDVKGSVVALDPSTGAIQAMVSNPSYDPSGLSSHNLSTISSSWEKLTGDPDRPMLNRGIQEVLPPGSTFKLVTAAAALSSGQYDPDSLVPGGARLDLPQTDTDLPNESGTDCGGDKVTLTQALMVSCNVSFGYLGLTLGDDALREQAEAFGFGDEYLDDLNGQVASRFPEDPDAPQSALSAIGQFDVAATPLQMAMVSAGIANGGTVMKPYLVDEVRSPDLDVLDKAEPEPYRNAVSSSVARDLTQMMVEVVDQGTGSTAQIPGMKVAGKTGTAQSEADRPPYAWFVSFAPADDPEVAVAVLIEDAGVARDAISGSGLAAPIAKRVMEAVINQ</sequence>
<dbReference type="Pfam" id="PF21922">
    <property type="entry name" value="PBP_dimer_2"/>
    <property type="match status" value="1"/>
</dbReference>
<keyword evidence="4" id="KW-1185">Reference proteome</keyword>
<dbReference type="Gene3D" id="3.40.710.10">
    <property type="entry name" value="DD-peptidase/beta-lactamase superfamily"/>
    <property type="match status" value="1"/>
</dbReference>
<dbReference type="RefSeq" id="WP_221023912.1">
    <property type="nucleotide sequence ID" value="NZ_JAIEZQ010000001.1"/>
</dbReference>
<protein>
    <submittedName>
        <fullName evidence="3">Penicillin-binding protein 2</fullName>
    </submittedName>
</protein>
<organism evidence="3 4">
    <name type="scientific">Nocardioides jiangsuensis</name>
    <dbReference type="NCBI Taxonomy" id="2866161"/>
    <lineage>
        <taxon>Bacteria</taxon>
        <taxon>Bacillati</taxon>
        <taxon>Actinomycetota</taxon>
        <taxon>Actinomycetes</taxon>
        <taxon>Propionibacteriales</taxon>
        <taxon>Nocardioidaceae</taxon>
        <taxon>Nocardioides</taxon>
    </lineage>
</organism>
<proteinExistence type="predicted"/>